<dbReference type="Proteomes" id="UP000178991">
    <property type="component" value="Unassembled WGS sequence"/>
</dbReference>
<dbReference type="Gene3D" id="3.40.50.1000">
    <property type="entry name" value="HAD superfamily/HAD-like"/>
    <property type="match status" value="1"/>
</dbReference>
<dbReference type="InterPro" id="IPR006439">
    <property type="entry name" value="HAD-SF_hydro_IA"/>
</dbReference>
<dbReference type="AlphaFoldDB" id="A0A1G2HL79"/>
<evidence type="ECO:0000313" key="1">
    <source>
        <dbReference type="EMBL" id="OGZ63213.1"/>
    </source>
</evidence>
<sequence>MIKTIISDFSRVIFFAKDNSYQGSLNGLYQRSFKKENYNIFDYFKINTELLDFYASLKNSCSIYIFTSELIQEDPQFEPYLQPVFNGIYSAAKIGLSKNNKESYKKILQEISVKPEEAIYMDDKMENIEAAKSAGLHAFQYTSNEDLFVKIKEIISANI</sequence>
<proteinExistence type="predicted"/>
<dbReference type="Pfam" id="PF13419">
    <property type="entry name" value="HAD_2"/>
    <property type="match status" value="1"/>
</dbReference>
<gene>
    <name evidence="1" type="ORF">A2639_02030</name>
</gene>
<protein>
    <recommendedName>
        <fullName evidence="3">FCP1 homology domain-containing protein</fullName>
    </recommendedName>
</protein>
<evidence type="ECO:0008006" key="3">
    <source>
        <dbReference type="Google" id="ProtNLM"/>
    </source>
</evidence>
<evidence type="ECO:0000313" key="2">
    <source>
        <dbReference type="Proteomes" id="UP000178991"/>
    </source>
</evidence>
<name>A0A1G2HL79_9BACT</name>
<dbReference type="PANTHER" id="PTHR43611:SF3">
    <property type="entry name" value="FLAVIN MONONUCLEOTIDE HYDROLASE 1, CHLOROPLATIC"/>
    <property type="match status" value="1"/>
</dbReference>
<comment type="caution">
    <text evidence="1">The sequence shown here is derived from an EMBL/GenBank/DDBJ whole genome shotgun (WGS) entry which is preliminary data.</text>
</comment>
<dbReference type="InterPro" id="IPR023214">
    <property type="entry name" value="HAD_sf"/>
</dbReference>
<reference evidence="1 2" key="1">
    <citation type="journal article" date="2016" name="Nat. Commun.">
        <title>Thousands of microbial genomes shed light on interconnected biogeochemical processes in an aquifer system.</title>
        <authorList>
            <person name="Anantharaman K."/>
            <person name="Brown C.T."/>
            <person name="Hug L.A."/>
            <person name="Sharon I."/>
            <person name="Castelle C.J."/>
            <person name="Probst A.J."/>
            <person name="Thomas B.C."/>
            <person name="Singh A."/>
            <person name="Wilkins M.J."/>
            <person name="Karaoz U."/>
            <person name="Brodie E.L."/>
            <person name="Williams K.H."/>
            <person name="Hubbard S.S."/>
            <person name="Banfield J.F."/>
        </authorList>
    </citation>
    <scope>NUCLEOTIDE SEQUENCE [LARGE SCALE GENOMIC DNA]</scope>
</reference>
<dbReference type="InterPro" id="IPR041492">
    <property type="entry name" value="HAD_2"/>
</dbReference>
<dbReference type="InterPro" id="IPR036412">
    <property type="entry name" value="HAD-like_sf"/>
</dbReference>
<dbReference type="SUPFAM" id="SSF56784">
    <property type="entry name" value="HAD-like"/>
    <property type="match status" value="1"/>
</dbReference>
<organism evidence="1 2">
    <name type="scientific">Candidatus Staskawiczbacteria bacterium RIFCSPHIGHO2_01_FULL_34_27</name>
    <dbReference type="NCBI Taxonomy" id="1802199"/>
    <lineage>
        <taxon>Bacteria</taxon>
        <taxon>Candidatus Staskawicziibacteriota</taxon>
    </lineage>
</organism>
<dbReference type="NCBIfam" id="TIGR01509">
    <property type="entry name" value="HAD-SF-IA-v3"/>
    <property type="match status" value="1"/>
</dbReference>
<accession>A0A1G2HL79</accession>
<dbReference type="PANTHER" id="PTHR43611">
    <property type="entry name" value="ALPHA-D-GLUCOSE 1-PHOSPHATE PHOSPHATASE"/>
    <property type="match status" value="1"/>
</dbReference>
<dbReference type="EMBL" id="MHOL01000004">
    <property type="protein sequence ID" value="OGZ63213.1"/>
    <property type="molecule type" value="Genomic_DNA"/>
</dbReference>